<keyword evidence="3" id="KW-0539">Nucleus</keyword>
<evidence type="ECO:0000256" key="5">
    <source>
        <dbReference type="SAM" id="MobiDB-lite"/>
    </source>
</evidence>
<keyword evidence="2" id="KW-0804">Transcription</keyword>
<dbReference type="GO" id="GO:0045893">
    <property type="term" value="P:positive regulation of DNA-templated transcription"/>
    <property type="evidence" value="ECO:0007669"/>
    <property type="project" value="TreeGrafter"/>
</dbReference>
<reference evidence="7" key="2">
    <citation type="journal article" date="2022" name="Hortic Res">
        <title>The genome of Dioscorea zingiberensis sheds light on the biosynthesis, origin and evolution of the medicinally important diosgenin saponins.</title>
        <authorList>
            <person name="Li Y."/>
            <person name="Tan C."/>
            <person name="Li Z."/>
            <person name="Guo J."/>
            <person name="Li S."/>
            <person name="Chen X."/>
            <person name="Wang C."/>
            <person name="Dai X."/>
            <person name="Yang H."/>
            <person name="Song W."/>
            <person name="Hou L."/>
            <person name="Xu J."/>
            <person name="Tong Z."/>
            <person name="Xu A."/>
            <person name="Yuan X."/>
            <person name="Wang W."/>
            <person name="Yang Q."/>
            <person name="Chen L."/>
            <person name="Sun Z."/>
            <person name="Wang K."/>
            <person name="Pan B."/>
            <person name="Chen J."/>
            <person name="Bao Y."/>
            <person name="Liu F."/>
            <person name="Qi X."/>
            <person name="Gang D.R."/>
            <person name="Wen J."/>
            <person name="Li J."/>
        </authorList>
    </citation>
    <scope>NUCLEOTIDE SEQUENCE</scope>
    <source>
        <strain evidence="7">Dzin_1.0</strain>
    </source>
</reference>
<evidence type="ECO:0000256" key="1">
    <source>
        <dbReference type="ARBA" id="ARBA00023015"/>
    </source>
</evidence>
<feature type="region of interest" description="Disordered" evidence="5">
    <location>
        <begin position="151"/>
        <end position="185"/>
    </location>
</feature>
<organism evidence="7 8">
    <name type="scientific">Dioscorea zingiberensis</name>
    <dbReference type="NCBI Taxonomy" id="325984"/>
    <lineage>
        <taxon>Eukaryota</taxon>
        <taxon>Viridiplantae</taxon>
        <taxon>Streptophyta</taxon>
        <taxon>Embryophyta</taxon>
        <taxon>Tracheophyta</taxon>
        <taxon>Spermatophyta</taxon>
        <taxon>Magnoliopsida</taxon>
        <taxon>Liliopsida</taxon>
        <taxon>Dioscoreales</taxon>
        <taxon>Dioscoreaceae</taxon>
        <taxon>Dioscorea</taxon>
    </lineage>
</organism>
<evidence type="ECO:0000256" key="4">
    <source>
        <dbReference type="SAM" id="Coils"/>
    </source>
</evidence>
<dbReference type="Pfam" id="PF00170">
    <property type="entry name" value="bZIP_1"/>
    <property type="match status" value="1"/>
</dbReference>
<dbReference type="GO" id="GO:0003677">
    <property type="term" value="F:DNA binding"/>
    <property type="evidence" value="ECO:0007669"/>
    <property type="project" value="TreeGrafter"/>
</dbReference>
<proteinExistence type="predicted"/>
<evidence type="ECO:0000259" key="6">
    <source>
        <dbReference type="SMART" id="SM00338"/>
    </source>
</evidence>
<accession>A0A9D5D951</accession>
<dbReference type="EMBL" id="JAGGNH010000001">
    <property type="protein sequence ID" value="KAJ0987636.1"/>
    <property type="molecule type" value="Genomic_DNA"/>
</dbReference>
<dbReference type="Gene3D" id="1.20.5.170">
    <property type="match status" value="1"/>
</dbReference>
<keyword evidence="8" id="KW-1185">Reference proteome</keyword>
<reference evidence="7" key="1">
    <citation type="submission" date="2021-03" db="EMBL/GenBank/DDBJ databases">
        <authorList>
            <person name="Li Z."/>
            <person name="Yang C."/>
        </authorList>
    </citation>
    <scope>NUCLEOTIDE SEQUENCE</scope>
    <source>
        <strain evidence="7">Dzin_1.0</strain>
        <tissue evidence="7">Leaf</tissue>
    </source>
</reference>
<gene>
    <name evidence="7" type="ORF">J5N97_005992</name>
</gene>
<protein>
    <recommendedName>
        <fullName evidence="6">BZIP domain-containing protein</fullName>
    </recommendedName>
</protein>
<evidence type="ECO:0000256" key="2">
    <source>
        <dbReference type="ARBA" id="ARBA00023163"/>
    </source>
</evidence>
<dbReference type="InterPro" id="IPR004827">
    <property type="entry name" value="bZIP"/>
</dbReference>
<dbReference type="AlphaFoldDB" id="A0A9D5D951"/>
<evidence type="ECO:0000313" key="7">
    <source>
        <dbReference type="EMBL" id="KAJ0987636.1"/>
    </source>
</evidence>
<keyword evidence="4" id="KW-0175">Coiled coil</keyword>
<evidence type="ECO:0000313" key="8">
    <source>
        <dbReference type="Proteomes" id="UP001085076"/>
    </source>
</evidence>
<feature type="coiled-coil region" evidence="4">
    <location>
        <begin position="84"/>
        <end position="150"/>
    </location>
</feature>
<evidence type="ECO:0000256" key="3">
    <source>
        <dbReference type="ARBA" id="ARBA00023242"/>
    </source>
</evidence>
<dbReference type="SMART" id="SM00338">
    <property type="entry name" value="BRLZ"/>
    <property type="match status" value="1"/>
</dbReference>
<feature type="compositionally biased region" description="Polar residues" evidence="5">
    <location>
        <begin position="25"/>
        <end position="34"/>
    </location>
</feature>
<dbReference type="InterPro" id="IPR046347">
    <property type="entry name" value="bZIP_sf"/>
</dbReference>
<dbReference type="PANTHER" id="PTHR46391">
    <property type="entry name" value="BASIC LEUCINE ZIPPER 34"/>
    <property type="match status" value="1"/>
</dbReference>
<comment type="caution">
    <text evidence="7">The sequence shown here is derived from an EMBL/GenBank/DDBJ whole genome shotgun (WGS) entry which is preliminary data.</text>
</comment>
<name>A0A9D5D951_9LILI</name>
<dbReference type="GO" id="GO:0003700">
    <property type="term" value="F:DNA-binding transcription factor activity"/>
    <property type="evidence" value="ECO:0007669"/>
    <property type="project" value="InterPro"/>
</dbReference>
<keyword evidence="1" id="KW-0805">Transcription regulation</keyword>
<feature type="region of interest" description="Disordered" evidence="5">
    <location>
        <begin position="1"/>
        <end position="39"/>
    </location>
</feature>
<dbReference type="GO" id="GO:0005634">
    <property type="term" value="C:nucleus"/>
    <property type="evidence" value="ECO:0007669"/>
    <property type="project" value="TreeGrafter"/>
</dbReference>
<sequence>MGNQKGGGSSRDAKGKGLAVPHPSQPTTVQQATTDLDDPKRLRRIRINRESSQRLRMRREKRIKDMEDMCQLYMARMSGFPESAALLKNQIESLKKENDEIRNNIFALRAQCDAREVEELLLRQELEELKQLYVMQIEQEQQRLQQMQIQEQQQQYHDHHHQFMNPPPPPFPPNHENHGNFFHGN</sequence>
<dbReference type="PANTHER" id="PTHR46391:SF35">
    <property type="entry name" value="BASIC LEUCINE ZIPPER 34-LIKE ISOFORM X1"/>
    <property type="match status" value="1"/>
</dbReference>
<dbReference type="OrthoDB" id="10653069at2759"/>
<feature type="domain" description="BZIP" evidence="6">
    <location>
        <begin position="36"/>
        <end position="100"/>
    </location>
</feature>
<dbReference type="SUPFAM" id="SSF57959">
    <property type="entry name" value="Leucine zipper domain"/>
    <property type="match status" value="1"/>
</dbReference>
<dbReference type="Proteomes" id="UP001085076">
    <property type="component" value="Miscellaneous, Linkage group lg01"/>
</dbReference>
<dbReference type="InterPro" id="IPR052483">
    <property type="entry name" value="bZIP_transcription_regulators"/>
</dbReference>